<evidence type="ECO:0000256" key="1">
    <source>
        <dbReference type="ARBA" id="ARBA00004571"/>
    </source>
</evidence>
<dbReference type="PANTHER" id="PTHR40980">
    <property type="entry name" value="PLUG DOMAIN-CONTAINING PROTEIN"/>
    <property type="match status" value="1"/>
</dbReference>
<evidence type="ECO:0000256" key="2">
    <source>
        <dbReference type="ARBA" id="ARBA00022448"/>
    </source>
</evidence>
<dbReference type="Pfam" id="PF00593">
    <property type="entry name" value="TonB_dep_Rec_b-barrel"/>
    <property type="match status" value="1"/>
</dbReference>
<dbReference type="InterPro" id="IPR012910">
    <property type="entry name" value="Plug_dom"/>
</dbReference>
<dbReference type="InterPro" id="IPR010104">
    <property type="entry name" value="TonB_rcpt_bac"/>
</dbReference>
<keyword evidence="3 8" id="KW-1134">Transmembrane beta strand</keyword>
<dbReference type="EMBL" id="CP001614">
    <property type="protein sequence ID" value="ACR13845.1"/>
    <property type="molecule type" value="Genomic_DNA"/>
</dbReference>
<dbReference type="SUPFAM" id="SSF56935">
    <property type="entry name" value="Porins"/>
    <property type="match status" value="1"/>
</dbReference>
<dbReference type="InterPro" id="IPR036942">
    <property type="entry name" value="Beta-barrel_TonB_sf"/>
</dbReference>
<evidence type="ECO:0000256" key="5">
    <source>
        <dbReference type="ARBA" id="ARBA00023077"/>
    </source>
</evidence>
<evidence type="ECO:0000256" key="8">
    <source>
        <dbReference type="PROSITE-ProRule" id="PRU01360"/>
    </source>
</evidence>
<evidence type="ECO:0000256" key="6">
    <source>
        <dbReference type="ARBA" id="ARBA00023136"/>
    </source>
</evidence>
<accession>C5BPJ3</accession>
<gene>
    <name evidence="12" type="ordered locus">TERTU_0808</name>
</gene>
<dbReference type="PROSITE" id="PS52016">
    <property type="entry name" value="TONB_DEPENDENT_REC_3"/>
    <property type="match status" value="1"/>
</dbReference>
<evidence type="ECO:0000256" key="9">
    <source>
        <dbReference type="RuleBase" id="RU003357"/>
    </source>
</evidence>
<feature type="domain" description="TonB-dependent receptor plug" evidence="11">
    <location>
        <begin position="58"/>
        <end position="168"/>
    </location>
</feature>
<comment type="subcellular location">
    <subcellularLocation>
        <location evidence="1 8">Cell outer membrane</location>
        <topology evidence="1 8">Multi-pass membrane protein</topology>
    </subcellularLocation>
</comment>
<organism evidence="12 13">
    <name type="scientific">Teredinibacter turnerae (strain ATCC 39867 / T7901)</name>
    <dbReference type="NCBI Taxonomy" id="377629"/>
    <lineage>
        <taxon>Bacteria</taxon>
        <taxon>Pseudomonadati</taxon>
        <taxon>Pseudomonadota</taxon>
        <taxon>Gammaproteobacteria</taxon>
        <taxon>Cellvibrionales</taxon>
        <taxon>Cellvibrionaceae</taxon>
        <taxon>Teredinibacter</taxon>
    </lineage>
</organism>
<dbReference type="RefSeq" id="WP_015819960.1">
    <property type="nucleotide sequence ID" value="NC_012997.1"/>
</dbReference>
<evidence type="ECO:0000259" key="10">
    <source>
        <dbReference type="Pfam" id="PF00593"/>
    </source>
</evidence>
<dbReference type="AlphaFoldDB" id="C5BPJ3"/>
<dbReference type="Gene3D" id="2.170.130.10">
    <property type="entry name" value="TonB-dependent receptor, plug domain"/>
    <property type="match status" value="1"/>
</dbReference>
<keyword evidence="13" id="KW-1185">Reference proteome</keyword>
<dbReference type="InterPro" id="IPR000531">
    <property type="entry name" value="Beta-barrel_TonB"/>
</dbReference>
<dbReference type="KEGG" id="ttu:TERTU_0808"/>
<dbReference type="HOGENOM" id="CLU_006935_2_0_6"/>
<protein>
    <submittedName>
        <fullName evidence="12">TonB-dependent receptor</fullName>
    </submittedName>
</protein>
<feature type="domain" description="TonB-dependent receptor-like beta-barrel" evidence="10">
    <location>
        <begin position="388"/>
        <end position="863"/>
    </location>
</feature>
<dbReference type="GO" id="GO:0009279">
    <property type="term" value="C:cell outer membrane"/>
    <property type="evidence" value="ECO:0007669"/>
    <property type="project" value="UniProtKB-SubCell"/>
</dbReference>
<evidence type="ECO:0000256" key="7">
    <source>
        <dbReference type="ARBA" id="ARBA00023237"/>
    </source>
</evidence>
<dbReference type="PANTHER" id="PTHR40980:SF3">
    <property type="entry name" value="TONB-DEPENDENT RECEPTOR-LIKE BETA-BARREL DOMAIN-CONTAINING PROTEIN"/>
    <property type="match status" value="1"/>
</dbReference>
<dbReference type="NCBIfam" id="TIGR01782">
    <property type="entry name" value="TonB-Xanth-Caul"/>
    <property type="match status" value="1"/>
</dbReference>
<reference evidence="12 13" key="1">
    <citation type="journal article" date="2009" name="PLoS ONE">
        <title>The complete genome of Teredinibacter turnerae T7901: an intracellular endosymbiont of marine wood-boring bivalves (shipworms).</title>
        <authorList>
            <person name="Yang J.C."/>
            <person name="Madupu R."/>
            <person name="Durkin A.S."/>
            <person name="Ekborg N.A."/>
            <person name="Pedamallu C.S."/>
            <person name="Hostetler J.B."/>
            <person name="Radune D."/>
            <person name="Toms B.S."/>
            <person name="Henrissat B."/>
            <person name="Coutinho P.M."/>
            <person name="Schwarz S."/>
            <person name="Field L."/>
            <person name="Trindade-Silva A.E."/>
            <person name="Soares C.A.G."/>
            <person name="Elshahawi S."/>
            <person name="Hanora A."/>
            <person name="Schmidt E.W."/>
            <person name="Haygood M.G."/>
            <person name="Posfai J."/>
            <person name="Benner J."/>
            <person name="Madinger C."/>
            <person name="Nove J."/>
            <person name="Anton B."/>
            <person name="Chaudhary K."/>
            <person name="Foster J."/>
            <person name="Holman A."/>
            <person name="Kumar S."/>
            <person name="Lessard P.A."/>
            <person name="Luyten Y.A."/>
            <person name="Slatko B."/>
            <person name="Wood N."/>
            <person name="Wu B."/>
            <person name="Teplitski M."/>
            <person name="Mougous J.D."/>
            <person name="Ward N."/>
            <person name="Eisen J.A."/>
            <person name="Badger J.H."/>
            <person name="Distel D.L."/>
        </authorList>
    </citation>
    <scope>NUCLEOTIDE SEQUENCE [LARGE SCALE GENOMIC DNA]</scope>
    <source>
        <strain evidence="13">ATCC 39867 / T7901</strain>
    </source>
</reference>
<keyword evidence="6 8" id="KW-0472">Membrane</keyword>
<dbReference type="InterPro" id="IPR037066">
    <property type="entry name" value="Plug_dom_sf"/>
</dbReference>
<dbReference type="OrthoDB" id="8727862at2"/>
<dbReference type="eggNOG" id="COG1629">
    <property type="taxonomic scope" value="Bacteria"/>
</dbReference>
<dbReference type="eggNOG" id="COG4771">
    <property type="taxonomic scope" value="Bacteria"/>
</dbReference>
<dbReference type="Pfam" id="PF07715">
    <property type="entry name" value="Plug"/>
    <property type="match status" value="1"/>
</dbReference>
<evidence type="ECO:0000313" key="13">
    <source>
        <dbReference type="Proteomes" id="UP000009080"/>
    </source>
</evidence>
<keyword evidence="7 8" id="KW-0998">Cell outer membrane</keyword>
<dbReference type="Proteomes" id="UP000009080">
    <property type="component" value="Chromosome"/>
</dbReference>
<sequence>MSHTLKQAIRKACRGTKVAPTVAAVVLASIGTGVQAQQEEEVVVTGIRASLDQSMDIKRNSTAVVDAITAEDIGKFPDKNVAESLSRITGVGVSREYGEGEKIVVRGASPETNRTLLNGQTVASADWFILDTPGRSFNYTLLPSVLVGNLEVYKSPYASMDEGSIGGTVVLRTRKPLNLESNTINVSVEGQYSETSEEMEPQISGLYSFKNDDETFGVLLSGVHQERTLVREGIEILGWRTQEATGEKVVSHIGIPRFEQSRERDTVFGSVQYAPTESLDITLNALKSKMEADNHNQNWLIMPNNDYEEIENKVVENGNVLAGTVTDGATEFDFINRRSSSETQSIDLDVTYTADALTVHGQIGSTKAEGGTYREASFSALPIGVTSYDFDLRGTPEVNTYTEGFDDDMGASNPEAFAPGWIWGGKKPTTDEETYAQLDFTIPLEMGAFTAIRTGVKLRDAERTQDRVAFSWHGPNTTDPSQTDAGSYLDYVFQTCTTLATCGLGVGSPESIDVLANGNMTYQMYQDQEAFERVAFEGLNGVPADYAQSLFLPEIWKVNEKHTALYVQGDFAGEKFRGNVGVRYVSTEQSSGGYEFVDPNGGYLTIDREWLVPVSYAWVEADNDYSEILPSANFAYDLTDEQVFRASAARVMARQNWNDIATTESYGSLNQANPSGTRSNPFLDPRIADQLDLAWEWYFAEHSMVSATYFFKKIKSYRSYETFVEPRLNEETEEFVDVAFKKPFNGEGGTTNGLELSYQQDFGGFGTVVNYTYTDAGSDQERDDTIAGSGLVEGTSEHMLNLTGYYENDSVSARLMYNYRSEWYKGLHFNGDELWNDTYGQWDASVSYNVTDYMTLSLEAVNLLDEEIVEYNTDKARVMSLYQNGRRFVAGIQLKF</sequence>
<keyword evidence="5 9" id="KW-0798">TonB box</keyword>
<comment type="similarity">
    <text evidence="8 9">Belongs to the TonB-dependent receptor family.</text>
</comment>
<dbReference type="InterPro" id="IPR039426">
    <property type="entry name" value="TonB-dep_rcpt-like"/>
</dbReference>
<proteinExistence type="inferred from homology"/>
<keyword evidence="2 8" id="KW-0813">Transport</keyword>
<dbReference type="STRING" id="377629.TERTU_0808"/>
<evidence type="ECO:0000256" key="4">
    <source>
        <dbReference type="ARBA" id="ARBA00022692"/>
    </source>
</evidence>
<keyword evidence="12" id="KW-0675">Receptor</keyword>
<keyword evidence="4 8" id="KW-0812">Transmembrane</keyword>
<evidence type="ECO:0000313" key="12">
    <source>
        <dbReference type="EMBL" id="ACR13845.1"/>
    </source>
</evidence>
<dbReference type="Gene3D" id="2.40.170.20">
    <property type="entry name" value="TonB-dependent receptor, beta-barrel domain"/>
    <property type="match status" value="1"/>
</dbReference>
<evidence type="ECO:0000256" key="3">
    <source>
        <dbReference type="ARBA" id="ARBA00022452"/>
    </source>
</evidence>
<name>C5BPJ3_TERTT</name>
<dbReference type="CDD" id="cd01347">
    <property type="entry name" value="ligand_gated_channel"/>
    <property type="match status" value="1"/>
</dbReference>
<evidence type="ECO:0000259" key="11">
    <source>
        <dbReference type="Pfam" id="PF07715"/>
    </source>
</evidence>